<dbReference type="SUPFAM" id="SSF49493">
    <property type="entry name" value="HSP40/DnaJ peptide-binding domain"/>
    <property type="match status" value="2"/>
</dbReference>
<name>A0A6C0JJ16_9ZZZZ</name>
<dbReference type="GO" id="GO:0006457">
    <property type="term" value="P:protein folding"/>
    <property type="evidence" value="ECO:0007669"/>
    <property type="project" value="InterPro"/>
</dbReference>
<dbReference type="Pfam" id="PF00226">
    <property type="entry name" value="DnaJ"/>
    <property type="match status" value="1"/>
</dbReference>
<keyword evidence="3" id="KW-0863">Zinc-finger</keyword>
<protein>
    <recommendedName>
        <fullName evidence="6">J domain-containing protein</fullName>
    </recommendedName>
</protein>
<evidence type="ECO:0000256" key="2">
    <source>
        <dbReference type="ARBA" id="ARBA00022737"/>
    </source>
</evidence>
<dbReference type="GO" id="GO:0051082">
    <property type="term" value="F:unfolded protein binding"/>
    <property type="evidence" value="ECO:0007669"/>
    <property type="project" value="InterPro"/>
</dbReference>
<dbReference type="SMART" id="SM00271">
    <property type="entry name" value="DnaJ"/>
    <property type="match status" value="1"/>
</dbReference>
<keyword evidence="2" id="KW-0677">Repeat</keyword>
<dbReference type="CDD" id="cd10747">
    <property type="entry name" value="DnaJ_C"/>
    <property type="match status" value="1"/>
</dbReference>
<accession>A0A6C0JJ16</accession>
<keyword evidence="1" id="KW-0479">Metal-binding</keyword>
<dbReference type="EMBL" id="MN740406">
    <property type="protein sequence ID" value="QHU05031.1"/>
    <property type="molecule type" value="Genomic_DNA"/>
</dbReference>
<feature type="domain" description="J" evidence="6">
    <location>
        <begin position="3"/>
        <end position="67"/>
    </location>
</feature>
<evidence type="ECO:0000256" key="1">
    <source>
        <dbReference type="ARBA" id="ARBA00022723"/>
    </source>
</evidence>
<dbReference type="Gene3D" id="1.10.287.110">
    <property type="entry name" value="DnaJ domain"/>
    <property type="match status" value="1"/>
</dbReference>
<evidence type="ECO:0000256" key="3">
    <source>
        <dbReference type="ARBA" id="ARBA00022771"/>
    </source>
</evidence>
<dbReference type="Pfam" id="PF01556">
    <property type="entry name" value="DnaJ_C"/>
    <property type="match status" value="1"/>
</dbReference>
<dbReference type="FunFam" id="2.60.260.20:FF:000003">
    <property type="entry name" value="DnaJ subfamily A member 2"/>
    <property type="match status" value="1"/>
</dbReference>
<dbReference type="InterPro" id="IPR001623">
    <property type="entry name" value="DnaJ_domain"/>
</dbReference>
<dbReference type="Gene3D" id="2.60.260.20">
    <property type="entry name" value="Urease metallochaperone UreE, N-terminal domain"/>
    <property type="match status" value="2"/>
</dbReference>
<dbReference type="AlphaFoldDB" id="A0A6C0JJ16"/>
<evidence type="ECO:0000313" key="7">
    <source>
        <dbReference type="EMBL" id="QHU05031.1"/>
    </source>
</evidence>
<dbReference type="SUPFAM" id="SSF46565">
    <property type="entry name" value="Chaperone J-domain"/>
    <property type="match status" value="1"/>
</dbReference>
<dbReference type="PROSITE" id="PS50076">
    <property type="entry name" value="DNAJ_2"/>
    <property type="match status" value="1"/>
</dbReference>
<keyword evidence="5" id="KW-0143">Chaperone</keyword>
<dbReference type="InterPro" id="IPR036869">
    <property type="entry name" value="J_dom_sf"/>
</dbReference>
<dbReference type="PRINTS" id="PR00625">
    <property type="entry name" value="JDOMAIN"/>
</dbReference>
<dbReference type="GO" id="GO:0051087">
    <property type="term" value="F:protein-folding chaperone binding"/>
    <property type="evidence" value="ECO:0007669"/>
    <property type="project" value="TreeGrafter"/>
</dbReference>
<dbReference type="InterPro" id="IPR008971">
    <property type="entry name" value="HSP40/DnaJ_pept-bd"/>
</dbReference>
<dbReference type="GO" id="GO:0008270">
    <property type="term" value="F:zinc ion binding"/>
    <property type="evidence" value="ECO:0007669"/>
    <property type="project" value="UniProtKB-KW"/>
</dbReference>
<organism evidence="7">
    <name type="scientific">viral metagenome</name>
    <dbReference type="NCBI Taxonomy" id="1070528"/>
    <lineage>
        <taxon>unclassified sequences</taxon>
        <taxon>metagenomes</taxon>
        <taxon>organismal metagenomes</taxon>
    </lineage>
</organism>
<dbReference type="PANTHER" id="PTHR24078:SF553">
    <property type="entry name" value="DNAJ HOMOLOG SUBFAMILY B MEMBER 5"/>
    <property type="match status" value="1"/>
</dbReference>
<evidence type="ECO:0000256" key="5">
    <source>
        <dbReference type="ARBA" id="ARBA00023186"/>
    </source>
</evidence>
<dbReference type="InterPro" id="IPR051339">
    <property type="entry name" value="DnaJ_subfamily_B"/>
</dbReference>
<keyword evidence="4" id="KW-0862">Zinc</keyword>
<reference evidence="7" key="1">
    <citation type="journal article" date="2020" name="Nature">
        <title>Giant virus diversity and host interactions through global metagenomics.</title>
        <authorList>
            <person name="Schulz F."/>
            <person name="Roux S."/>
            <person name="Paez-Espino D."/>
            <person name="Jungbluth S."/>
            <person name="Walsh D.A."/>
            <person name="Denef V.J."/>
            <person name="McMahon K.D."/>
            <person name="Konstantinidis K.T."/>
            <person name="Eloe-Fadrosh E.A."/>
            <person name="Kyrpides N.C."/>
            <person name="Woyke T."/>
        </authorList>
    </citation>
    <scope>NUCLEOTIDE SEQUENCE</scope>
    <source>
        <strain evidence="7">GVMAG-M-3300027708-5</strain>
    </source>
</reference>
<evidence type="ECO:0000259" key="6">
    <source>
        <dbReference type="PROSITE" id="PS50076"/>
    </source>
</evidence>
<sequence length="318" mass="35550">MTNYYEILGVEQDAGDAEIKKAYRVLSLKYHPDRNSTEEATTKIQQINEAYEVLSDKGKRNQHDMELRFGPGMGPMGQGMNDMNDINNIFNMVFGQGFPGQGFPGQGGFPGHGGIHMGPGGPEIRIFHSGGGGSGFQFHHMARPEPIQKVVQITIAQSFTGCTLPIDVERTVISNNTRRSENETVYINIPQGIDDNETVTLHEKGNIINDTKGEIRITFRIQNNSEFKRKGLDLIYQRKISLKDALCGFSFELVHLNGKRLCLNNNSSPTVIKPNYKKVVPNLGMTRESNTGNMIIDFEIEFPETLTSEQIESLRNIL</sequence>
<dbReference type="PANTHER" id="PTHR24078">
    <property type="entry name" value="DNAJ HOMOLOG SUBFAMILY C MEMBER"/>
    <property type="match status" value="1"/>
</dbReference>
<proteinExistence type="predicted"/>
<dbReference type="GO" id="GO:0005829">
    <property type="term" value="C:cytosol"/>
    <property type="evidence" value="ECO:0007669"/>
    <property type="project" value="TreeGrafter"/>
</dbReference>
<dbReference type="InterPro" id="IPR002939">
    <property type="entry name" value="DnaJ_C"/>
</dbReference>
<dbReference type="CDD" id="cd06257">
    <property type="entry name" value="DnaJ"/>
    <property type="match status" value="1"/>
</dbReference>
<evidence type="ECO:0000256" key="4">
    <source>
        <dbReference type="ARBA" id="ARBA00022833"/>
    </source>
</evidence>